<protein>
    <submittedName>
        <fullName evidence="7">Unannotated protein</fullName>
    </submittedName>
</protein>
<evidence type="ECO:0000256" key="4">
    <source>
        <dbReference type="SAM" id="MobiDB-lite"/>
    </source>
</evidence>
<feature type="region of interest" description="Disordered" evidence="4">
    <location>
        <begin position="18"/>
        <end position="111"/>
    </location>
</feature>
<evidence type="ECO:0000256" key="1">
    <source>
        <dbReference type="ARBA" id="ARBA00022618"/>
    </source>
</evidence>
<dbReference type="AlphaFoldDB" id="A0A6J7NCM4"/>
<accession>A0A6J7NCM4</accession>
<organism evidence="7">
    <name type="scientific">freshwater metagenome</name>
    <dbReference type="NCBI Taxonomy" id="449393"/>
    <lineage>
        <taxon>unclassified sequences</taxon>
        <taxon>metagenomes</taxon>
        <taxon>ecological metagenomes</taxon>
    </lineage>
</organism>
<evidence type="ECO:0000313" key="5">
    <source>
        <dbReference type="EMBL" id="CAB4735944.1"/>
    </source>
</evidence>
<dbReference type="EMBL" id="CAFBMM010000004">
    <property type="protein sequence ID" value="CAB4896936.1"/>
    <property type="molecule type" value="Genomic_DNA"/>
</dbReference>
<dbReference type="InterPro" id="IPR023052">
    <property type="entry name" value="Cell_div_SepF"/>
</dbReference>
<dbReference type="Gene3D" id="3.30.110.150">
    <property type="entry name" value="SepF-like protein"/>
    <property type="match status" value="1"/>
</dbReference>
<evidence type="ECO:0000256" key="2">
    <source>
        <dbReference type="ARBA" id="ARBA00023210"/>
    </source>
</evidence>
<evidence type="ECO:0000256" key="3">
    <source>
        <dbReference type="ARBA" id="ARBA00023306"/>
    </source>
</evidence>
<dbReference type="EMBL" id="CAFBOF010000060">
    <property type="protein sequence ID" value="CAB4988239.1"/>
    <property type="molecule type" value="Genomic_DNA"/>
</dbReference>
<dbReference type="Pfam" id="PF04472">
    <property type="entry name" value="SepF"/>
    <property type="match status" value="1"/>
</dbReference>
<feature type="compositionally biased region" description="Low complexity" evidence="4">
    <location>
        <begin position="99"/>
        <end position="109"/>
    </location>
</feature>
<dbReference type="EMBL" id="CAFBPQ010000006">
    <property type="protein sequence ID" value="CAB5016435.1"/>
    <property type="molecule type" value="Genomic_DNA"/>
</dbReference>
<name>A0A6J7NCM4_9ZZZZ</name>
<keyword evidence="1" id="KW-0132">Cell division</keyword>
<evidence type="ECO:0000313" key="7">
    <source>
        <dbReference type="EMBL" id="CAB4988239.1"/>
    </source>
</evidence>
<dbReference type="InterPro" id="IPR007561">
    <property type="entry name" value="Cell_div_SepF/SepF-rel"/>
</dbReference>
<dbReference type="HAMAP" id="MF_01197">
    <property type="entry name" value="SepF"/>
    <property type="match status" value="1"/>
</dbReference>
<evidence type="ECO:0000313" key="6">
    <source>
        <dbReference type="EMBL" id="CAB4896936.1"/>
    </source>
</evidence>
<feature type="compositionally biased region" description="Acidic residues" evidence="4">
    <location>
        <begin position="49"/>
        <end position="59"/>
    </location>
</feature>
<keyword evidence="3" id="KW-0131">Cell cycle</keyword>
<evidence type="ECO:0000313" key="8">
    <source>
        <dbReference type="EMBL" id="CAB5016435.1"/>
    </source>
</evidence>
<proteinExistence type="inferred from homology"/>
<dbReference type="GO" id="GO:0000917">
    <property type="term" value="P:division septum assembly"/>
    <property type="evidence" value="ECO:0007669"/>
    <property type="project" value="UniProtKB-KW"/>
</dbReference>
<dbReference type="InterPro" id="IPR038594">
    <property type="entry name" value="SepF-like_sf"/>
</dbReference>
<reference evidence="7" key="1">
    <citation type="submission" date="2020-05" db="EMBL/GenBank/DDBJ databases">
        <authorList>
            <person name="Chiriac C."/>
            <person name="Salcher M."/>
            <person name="Ghai R."/>
            <person name="Kavagutti S V."/>
        </authorList>
    </citation>
    <scope>NUCLEOTIDE SEQUENCE</scope>
</reference>
<sequence>MASLWQKTMLYLGLQDDGYEYNASAPPSPRSNQPEPEHSRSFDGGSSADSDDLYEEEGPYSDAYRGGIRTIRPSESRLPDSSVRPVGNVDQPSGVSTNRAAVSRSAASAPGKVHVVDPRSFNDAQEIGDRLKSNQAVIINLQGTPKDLQRRLIDFTSGLTYAVGGSMSRVADAVFLLSPTDVELSEDEKERLEARGLYRRD</sequence>
<dbReference type="PANTHER" id="PTHR35798:SF1">
    <property type="entry name" value="CELL DIVISION PROTEIN SEPF"/>
    <property type="match status" value="1"/>
</dbReference>
<dbReference type="EMBL" id="CAEZYK010000135">
    <property type="protein sequence ID" value="CAB4735944.1"/>
    <property type="molecule type" value="Genomic_DNA"/>
</dbReference>
<gene>
    <name evidence="5" type="ORF">UFOPK2683_01586</name>
    <name evidence="6" type="ORF">UFOPK3605_00256</name>
    <name evidence="7" type="ORF">UFOPK3897_01582</name>
    <name evidence="8" type="ORF">UFOPK4121_00375</name>
</gene>
<dbReference type="PANTHER" id="PTHR35798">
    <property type="entry name" value="CELL DIVISION PROTEIN SEPF"/>
    <property type="match status" value="1"/>
</dbReference>
<keyword evidence="2" id="KW-0717">Septation</keyword>